<reference evidence="16" key="1">
    <citation type="submission" date="2025-08" db="UniProtKB">
        <authorList>
            <consortium name="RefSeq"/>
        </authorList>
    </citation>
    <scope>IDENTIFICATION</scope>
</reference>
<dbReference type="SMART" id="SM00739">
    <property type="entry name" value="KOW"/>
    <property type="match status" value="6"/>
</dbReference>
<evidence type="ECO:0000259" key="15">
    <source>
        <dbReference type="SMART" id="SM01104"/>
    </source>
</evidence>
<dbReference type="AlphaFoldDB" id="A0A6P7GXU6"/>
<dbReference type="PIRSF" id="PIRSF036945">
    <property type="entry name" value="Spt5"/>
    <property type="match status" value="1"/>
</dbReference>
<dbReference type="InterPro" id="IPR017071">
    <property type="entry name" value="TF_Spt5_eukaryote"/>
</dbReference>
<dbReference type="InterPro" id="IPR036735">
    <property type="entry name" value="NGN_dom_sf"/>
</dbReference>
<keyword evidence="9 11" id="KW-0804">Transcription</keyword>
<proteinExistence type="inferred from homology"/>
<dbReference type="InterPro" id="IPR057934">
    <property type="entry name" value="KOW_Spt5_7"/>
</dbReference>
<dbReference type="GO" id="GO:0032784">
    <property type="term" value="P:regulation of DNA-templated transcription elongation"/>
    <property type="evidence" value="ECO:0007669"/>
    <property type="project" value="InterPro"/>
</dbReference>
<evidence type="ECO:0000256" key="4">
    <source>
        <dbReference type="ARBA" id="ARBA00022491"/>
    </source>
</evidence>
<keyword evidence="8" id="KW-0010">Activator</keyword>
<dbReference type="RefSeq" id="XP_028150902.1">
    <property type="nucleotide sequence ID" value="XM_028295101.1"/>
</dbReference>
<dbReference type="InterPro" id="IPR022581">
    <property type="entry name" value="Spt5_N"/>
</dbReference>
<evidence type="ECO:0000256" key="7">
    <source>
        <dbReference type="ARBA" id="ARBA00023015"/>
    </source>
</evidence>
<evidence type="ECO:0000256" key="11">
    <source>
        <dbReference type="PIRNR" id="PIRNR036945"/>
    </source>
</evidence>
<dbReference type="Pfam" id="PF23287">
    <property type="entry name" value="KOW7_SPT5"/>
    <property type="match status" value="1"/>
</dbReference>
<dbReference type="Pfam" id="PF23284">
    <property type="entry name" value="KOW2_Spt5"/>
    <property type="match status" value="1"/>
</dbReference>
<feature type="compositionally biased region" description="Low complexity" evidence="12">
    <location>
        <begin position="912"/>
        <end position="925"/>
    </location>
</feature>
<evidence type="ECO:0000256" key="12">
    <source>
        <dbReference type="SAM" id="MobiDB-lite"/>
    </source>
</evidence>
<dbReference type="GO" id="GO:0003729">
    <property type="term" value="F:mRNA binding"/>
    <property type="evidence" value="ECO:0007669"/>
    <property type="project" value="TreeGrafter"/>
</dbReference>
<dbReference type="InterPro" id="IPR041978">
    <property type="entry name" value="KOW_Spt5_5"/>
</dbReference>
<dbReference type="Pfam" id="PF23042">
    <property type="entry name" value="KOW1_SPT5"/>
    <property type="match status" value="1"/>
</dbReference>
<dbReference type="SMART" id="SM00738">
    <property type="entry name" value="NGN"/>
    <property type="match status" value="1"/>
</dbReference>
<keyword evidence="7" id="KW-0805">Transcription regulation</keyword>
<dbReference type="InParanoid" id="A0A6P7GXU6"/>
<feature type="domain" description="KOW" evidence="14">
    <location>
        <begin position="553"/>
        <end position="580"/>
    </location>
</feature>
<feature type="domain" description="NusG-like N-terminal" evidence="13">
    <location>
        <begin position="255"/>
        <end position="346"/>
    </location>
</feature>
<dbReference type="InterPro" id="IPR041973">
    <property type="entry name" value="KOW_Spt5_1"/>
</dbReference>
<evidence type="ECO:0000256" key="5">
    <source>
        <dbReference type="ARBA" id="ARBA00022553"/>
    </source>
</evidence>
<feature type="region of interest" description="Disordered" evidence="12">
    <location>
        <begin position="1"/>
        <end position="155"/>
    </location>
</feature>
<dbReference type="PANTHER" id="PTHR11125">
    <property type="entry name" value="SUPPRESSOR OF TY 5"/>
    <property type="match status" value="1"/>
</dbReference>
<dbReference type="InterPro" id="IPR041975">
    <property type="entry name" value="KOW_Spt5_2"/>
</dbReference>
<evidence type="ECO:0000256" key="10">
    <source>
        <dbReference type="ARBA" id="ARBA00023242"/>
    </source>
</evidence>
<dbReference type="Gene3D" id="3.30.70.940">
    <property type="entry name" value="NusG, N-terminal domain"/>
    <property type="match status" value="1"/>
</dbReference>
<dbReference type="InterPro" id="IPR057936">
    <property type="entry name" value="KOWx_Spt5"/>
</dbReference>
<dbReference type="GO" id="GO:0006357">
    <property type="term" value="P:regulation of transcription by RNA polymerase II"/>
    <property type="evidence" value="ECO:0007669"/>
    <property type="project" value="InterPro"/>
</dbReference>
<feature type="compositionally biased region" description="Polar residues" evidence="12">
    <location>
        <begin position="945"/>
        <end position="992"/>
    </location>
</feature>
<dbReference type="CDD" id="cd06085">
    <property type="entry name" value="KOW_Spt5_5"/>
    <property type="match status" value="1"/>
</dbReference>
<dbReference type="Pfam" id="PF23288">
    <property type="entry name" value="KOW6_SPT5"/>
    <property type="match status" value="1"/>
</dbReference>
<organism evidence="16">
    <name type="scientific">Diabrotica virgifera virgifera</name>
    <name type="common">western corn rootworm</name>
    <dbReference type="NCBI Taxonomy" id="50390"/>
    <lineage>
        <taxon>Eukaryota</taxon>
        <taxon>Metazoa</taxon>
        <taxon>Ecdysozoa</taxon>
        <taxon>Arthropoda</taxon>
        <taxon>Hexapoda</taxon>
        <taxon>Insecta</taxon>
        <taxon>Pterygota</taxon>
        <taxon>Neoptera</taxon>
        <taxon>Endopterygota</taxon>
        <taxon>Coleoptera</taxon>
        <taxon>Polyphaga</taxon>
        <taxon>Cucujiformia</taxon>
        <taxon>Chrysomeloidea</taxon>
        <taxon>Chrysomelidae</taxon>
        <taxon>Galerucinae</taxon>
        <taxon>Diabroticina</taxon>
        <taxon>Diabroticites</taxon>
        <taxon>Diabrotica</taxon>
    </lineage>
</organism>
<dbReference type="FunFam" id="2.30.30.30:FF:000016">
    <property type="entry name" value="Transcription elongation factor SPT5"/>
    <property type="match status" value="1"/>
</dbReference>
<feature type="compositionally biased region" description="Basic residues" evidence="12">
    <location>
        <begin position="30"/>
        <end position="98"/>
    </location>
</feature>
<dbReference type="PANTHER" id="PTHR11125:SF7">
    <property type="entry name" value="TRANSCRIPTION ELONGATION FACTOR SPT5"/>
    <property type="match status" value="1"/>
</dbReference>
<dbReference type="FunFam" id="2.30.30.30:FF:000013">
    <property type="entry name" value="Transcription elongation factor SPT5"/>
    <property type="match status" value="1"/>
</dbReference>
<keyword evidence="16" id="KW-0251">Elongation factor</keyword>
<evidence type="ECO:0000256" key="8">
    <source>
        <dbReference type="ARBA" id="ARBA00023159"/>
    </source>
</evidence>
<keyword evidence="10 11" id="KW-0539">Nucleus</keyword>
<dbReference type="InterPro" id="IPR041976">
    <property type="entry name" value="KOW_Spt5_3"/>
</dbReference>
<evidence type="ECO:0000259" key="13">
    <source>
        <dbReference type="SMART" id="SM00738"/>
    </source>
</evidence>
<evidence type="ECO:0000256" key="1">
    <source>
        <dbReference type="ARBA" id="ARBA00004123"/>
    </source>
</evidence>
<dbReference type="GO" id="GO:0032044">
    <property type="term" value="C:DSIF complex"/>
    <property type="evidence" value="ECO:0007669"/>
    <property type="project" value="TreeGrafter"/>
</dbReference>
<evidence type="ECO:0000256" key="3">
    <source>
        <dbReference type="ARBA" id="ARBA00020181"/>
    </source>
</evidence>
<dbReference type="FunFam" id="3.30.70.940:FF:000003">
    <property type="entry name" value="Transcription elongation factor SPT5"/>
    <property type="match status" value="1"/>
</dbReference>
<dbReference type="Gene3D" id="2.30.30.30">
    <property type="match status" value="3"/>
</dbReference>
<feature type="compositionally biased region" description="Polar residues" evidence="12">
    <location>
        <begin position="1"/>
        <end position="15"/>
    </location>
</feature>
<feature type="domain" description="KOW" evidence="14">
    <location>
        <begin position="675"/>
        <end position="702"/>
    </location>
</feature>
<dbReference type="FunCoup" id="A0A6P7GXU6">
    <property type="interactions" value="2123"/>
</dbReference>
<dbReference type="InterPro" id="IPR005824">
    <property type="entry name" value="KOW"/>
</dbReference>
<dbReference type="Pfam" id="PF00467">
    <property type="entry name" value="KOW"/>
    <property type="match status" value="1"/>
</dbReference>
<sequence length="1118" mass="123699">MSDSEGSNFSDNENASGAGSVRSRSSRGSVRSRSRSPSRSRSRSMSKSRSRSPSRGSRMSRSRSRSPSRSRSRSPSRSRSRSRSRSKSRSRSRSRSRSARSGSEAKEASGPEDVVEEEEPDGDSLRSDEYDSEEDESDDGGRAKKRKKNKDRYGGFIIDEAEVDDEVEDEDEWEDGAQEIGIVPNEVDEFGPTAREIEGRRRGTNLWDAQKESEIEEYLKRKYADDGAAIKHFGDGGEEMSDEITQQTLLPGVKDPNLWMVKCRIGEEKSTCLLLMRKFLAYQNTNEPLQIKSVVAPEGVKGYIYIEAYKQPHVKAAIQNVGNLRMGIWKQQMVPIKEMTDVLRVVKEQTGLKSKQWVRLKRGLYKDDIAQVDYFDMAQNQVHLKILPRIDYTRLRGALRTAQTESEAEKRKKKRRPPSKPFDPEAIRAIGGEVTSDGDFLIFEGNRYSRKGFLYKNFTLSAVIIDGVKPTLAELERFEEQPEGIDLELSVDKEEKAVTHSFSAGDNVEVCEGELIYLQGKIISIDGHMITVMPKHEDLKEALVFQAYELKKYFKTGDHVKVLAGRYEGDTGLVVRVENNRVVLISDLTMHEMEILPKDLQLCTDMASGVDSLGKFEWGDLVNLDAETVGVIIRLERENFHVLNMHGKVVECRPGSLQKRRIHKYTAALDSYRNNLHRRDMVKVIDGPHSGFSGEIKHLYRNFAFLYSVEFLQNGGIFVCKTKHLQLAGGNKNMPSADIGIGMEFMSPRRSSPMHPSSGGGAAGAAFGAFGAGRPAGGAGRGRGSRDRDLIGTTIKIIRGPYKGNIGIVKDVTQSSVRIELHTSCQTISVDKNHINDVGAPSGRDGSASSYGKTPAYAGNQTPLYRDSGNKTPMCDSGSRTPLHYGSMTPIHDGSRTPNASSEWDPAVSGNTYPSPGYTPSTPGYQANGPYTPQTPGTMYDGSYSPYQASPGYQSAISTPSPGTGYGQSPASSNNPYSTPSSGYSPNMPYNPQTPGAGLDVLPMTDWHTVDIEVRIRDSHDDPGLVGQTGVIRSISAAMCTVFLPEEDRVVNIICDHLDPVRPQRGDQFKVIIGEEREQTGELLSIDANEGVVKIKDDITMLPLQNLCKMRPSGQKNM</sequence>
<dbReference type="InterPro" id="IPR005100">
    <property type="entry name" value="NGN-domain"/>
</dbReference>
<feature type="region of interest" description="Disordered" evidence="12">
    <location>
        <begin position="834"/>
        <end position="992"/>
    </location>
</feature>
<evidence type="ECO:0000256" key="6">
    <source>
        <dbReference type="ARBA" id="ARBA00022737"/>
    </source>
</evidence>
<dbReference type="InterPro" id="IPR039659">
    <property type="entry name" value="SPT5"/>
</dbReference>
<name>A0A6P7GXU6_DIAVI</name>
<evidence type="ECO:0000259" key="14">
    <source>
        <dbReference type="SMART" id="SM00739"/>
    </source>
</evidence>
<keyword evidence="5" id="KW-0597">Phosphoprotein</keyword>
<dbReference type="CDD" id="cd09888">
    <property type="entry name" value="NGN_Euk"/>
    <property type="match status" value="1"/>
</dbReference>
<evidence type="ECO:0000256" key="2">
    <source>
        <dbReference type="ARBA" id="ARBA00006956"/>
    </source>
</evidence>
<keyword evidence="16" id="KW-0648">Protein biosynthesis</keyword>
<keyword evidence="6" id="KW-0677">Repeat</keyword>
<comment type="similarity">
    <text evidence="2 11">Belongs to the SPT5 family.</text>
</comment>
<feature type="domain" description="KOW" evidence="14">
    <location>
        <begin position="351"/>
        <end position="378"/>
    </location>
</feature>
<dbReference type="InterPro" id="IPR041977">
    <property type="entry name" value="KOW_Spt5_4"/>
</dbReference>
<protein>
    <recommendedName>
        <fullName evidence="3 11">Transcription elongation factor SPT5</fullName>
    </recommendedName>
</protein>
<dbReference type="CDD" id="cd06081">
    <property type="entry name" value="KOW_Spt5_1"/>
    <property type="match status" value="1"/>
</dbReference>
<dbReference type="GO" id="GO:0003746">
    <property type="term" value="F:translation elongation factor activity"/>
    <property type="evidence" value="ECO:0007669"/>
    <property type="project" value="UniProtKB-KW"/>
</dbReference>
<feature type="domain" description="KOW" evidence="14">
    <location>
        <begin position="501"/>
        <end position="528"/>
    </location>
</feature>
<feature type="domain" description="KOW" evidence="14">
    <location>
        <begin position="1062"/>
        <end position="1089"/>
    </location>
</feature>
<dbReference type="InterPro" id="IPR041980">
    <property type="entry name" value="KOW_Spt5_6_metazoa"/>
</dbReference>
<feature type="domain" description="KOW" evidence="14">
    <location>
        <begin position="788"/>
        <end position="815"/>
    </location>
</feature>
<dbReference type="SMART" id="SM01104">
    <property type="entry name" value="CTD"/>
    <property type="match status" value="1"/>
</dbReference>
<feature type="region of interest" description="Disordered" evidence="12">
    <location>
        <begin position="401"/>
        <end position="425"/>
    </location>
</feature>
<dbReference type="Pfam" id="PF03439">
    <property type="entry name" value="Spt5-NGN"/>
    <property type="match status" value="1"/>
</dbReference>
<keyword evidence="4" id="KW-0678">Repressor</keyword>
<dbReference type="GO" id="GO:0006368">
    <property type="term" value="P:transcription elongation by RNA polymerase II"/>
    <property type="evidence" value="ECO:0007669"/>
    <property type="project" value="TreeGrafter"/>
</dbReference>
<evidence type="ECO:0000313" key="16">
    <source>
        <dbReference type="RefSeq" id="XP_028150902.1"/>
    </source>
</evidence>
<feature type="compositionally biased region" description="Acidic residues" evidence="12">
    <location>
        <begin position="113"/>
        <end position="122"/>
    </location>
</feature>
<dbReference type="InterPro" id="IPR014722">
    <property type="entry name" value="Rib_uL2_dom2"/>
</dbReference>
<evidence type="ECO:0000256" key="9">
    <source>
        <dbReference type="ARBA" id="ARBA00023163"/>
    </source>
</evidence>
<dbReference type="InterPro" id="IPR008991">
    <property type="entry name" value="Translation_prot_SH3-like_sf"/>
</dbReference>
<dbReference type="CDD" id="cd06086">
    <property type="entry name" value="KOW_Spt5_6"/>
    <property type="match status" value="1"/>
</dbReference>
<feature type="domain" description="Spt5 C-terminal" evidence="15">
    <location>
        <begin position="851"/>
        <end position="962"/>
    </location>
</feature>
<dbReference type="Pfam" id="PF23290">
    <property type="entry name" value="KOW5_SPT5"/>
    <property type="match status" value="1"/>
</dbReference>
<dbReference type="InterPro" id="IPR024945">
    <property type="entry name" value="Spt5_C_dom"/>
</dbReference>
<accession>A0A6P7GXU6</accession>
<dbReference type="CDD" id="cd06082">
    <property type="entry name" value="KOW_Spt5_2"/>
    <property type="match status" value="1"/>
</dbReference>
<dbReference type="SUPFAM" id="SSF50104">
    <property type="entry name" value="Translation proteins SH3-like domain"/>
    <property type="match status" value="1"/>
</dbReference>
<dbReference type="Pfam" id="PF23037">
    <property type="entry name" value="KOWx_SPT5"/>
    <property type="match status" value="1"/>
</dbReference>
<comment type="subcellular location">
    <subcellularLocation>
        <location evidence="1 11">Nucleus</location>
    </subcellularLocation>
</comment>
<dbReference type="CDD" id="cd06084">
    <property type="entry name" value="KOW_Spt5_4"/>
    <property type="match status" value="1"/>
</dbReference>
<gene>
    <name evidence="16" type="primary">LOC114344256</name>
</gene>
<dbReference type="Pfam" id="PF11942">
    <property type="entry name" value="Spt5_N"/>
    <property type="match status" value="1"/>
</dbReference>
<feature type="compositionally biased region" description="Low complexity" evidence="12">
    <location>
        <begin position="16"/>
        <end position="29"/>
    </location>
</feature>
<dbReference type="InterPro" id="IPR039385">
    <property type="entry name" value="NGN_Euk"/>
</dbReference>
<dbReference type="InterPro" id="IPR006645">
    <property type="entry name" value="NGN-like_dom"/>
</dbReference>
<dbReference type="Pfam" id="PF23291">
    <property type="entry name" value="KOW4_SPT5"/>
    <property type="match status" value="1"/>
</dbReference>
<dbReference type="Pfam" id="PF12815">
    <property type="entry name" value="CTD"/>
    <property type="match status" value="1"/>
</dbReference>
<dbReference type="CDD" id="cd06083">
    <property type="entry name" value="KOW_Spt5_3"/>
    <property type="match status" value="1"/>
</dbReference>